<dbReference type="Proteomes" id="UP001177021">
    <property type="component" value="Unassembled WGS sequence"/>
</dbReference>
<proteinExistence type="predicted"/>
<gene>
    <name evidence="1" type="ORF">MILVUS5_LOCUS15309</name>
</gene>
<evidence type="ECO:0000313" key="2">
    <source>
        <dbReference type="Proteomes" id="UP001177021"/>
    </source>
</evidence>
<comment type="caution">
    <text evidence="1">The sequence shown here is derived from an EMBL/GenBank/DDBJ whole genome shotgun (WGS) entry which is preliminary data.</text>
</comment>
<reference evidence="1" key="1">
    <citation type="submission" date="2023-10" db="EMBL/GenBank/DDBJ databases">
        <authorList>
            <person name="Rodriguez Cubillos JULIANA M."/>
            <person name="De Vega J."/>
        </authorList>
    </citation>
    <scope>NUCLEOTIDE SEQUENCE</scope>
</reference>
<dbReference type="EMBL" id="CASHSV030000109">
    <property type="protein sequence ID" value="CAJ2646634.1"/>
    <property type="molecule type" value="Genomic_DNA"/>
</dbReference>
<name>A0ACB0JRR6_TRIPR</name>
<keyword evidence="2" id="KW-1185">Reference proteome</keyword>
<organism evidence="1 2">
    <name type="scientific">Trifolium pratense</name>
    <name type="common">Red clover</name>
    <dbReference type="NCBI Taxonomy" id="57577"/>
    <lineage>
        <taxon>Eukaryota</taxon>
        <taxon>Viridiplantae</taxon>
        <taxon>Streptophyta</taxon>
        <taxon>Embryophyta</taxon>
        <taxon>Tracheophyta</taxon>
        <taxon>Spermatophyta</taxon>
        <taxon>Magnoliopsida</taxon>
        <taxon>eudicotyledons</taxon>
        <taxon>Gunneridae</taxon>
        <taxon>Pentapetalae</taxon>
        <taxon>rosids</taxon>
        <taxon>fabids</taxon>
        <taxon>Fabales</taxon>
        <taxon>Fabaceae</taxon>
        <taxon>Papilionoideae</taxon>
        <taxon>50 kb inversion clade</taxon>
        <taxon>NPAAA clade</taxon>
        <taxon>Hologalegina</taxon>
        <taxon>IRL clade</taxon>
        <taxon>Trifolieae</taxon>
        <taxon>Trifolium</taxon>
    </lineage>
</organism>
<evidence type="ECO:0000313" key="1">
    <source>
        <dbReference type="EMBL" id="CAJ2646634.1"/>
    </source>
</evidence>
<protein>
    <submittedName>
        <fullName evidence="1">Uncharacterized protein</fullName>
    </submittedName>
</protein>
<accession>A0ACB0JRR6</accession>
<sequence>MEKHETQHWFVRAKPFIAVVFLQFGYAIMDVLSKAAMNKGMSNYVFIVYRHVVAFIFITPFALYFDIYKYKKVRNKMTFSIFMKIVLLSFLEPVIGQNLYFLGMKYTTATFAAAMTNILPASAFILACIFRLEKIKVKCIRSQAKVVGTIASVSGAMVMTLIKGPVLLGTFGGNSHNQHTDETNTQPVVAGSIMIALGCFSCACFVIVQAITLKTYPAPLSLASWICFLGTLETAVVAMIMEWCNPSVWYIKWDMRLLSIVYTGIVCSGVLYFVQGVVVKSRGPVFVTAVSPLCTVIVAILGYFILAEELFLGRVIGAVITCLGLYLVAWGKSKDYTPSDPVIQEFVFSADEGNVKNEHFAQEIITIQ</sequence>